<gene>
    <name evidence="2" type="ORF">Z518_01092</name>
</gene>
<protein>
    <submittedName>
        <fullName evidence="2">Uncharacterized protein</fullName>
    </submittedName>
</protein>
<sequence length="772" mass="87252">MASQAEPTIEEIKECDVDDLLEWIQQRQPKLLKSDDLKKLQKARVDGVIFLKHAGDAGFFENKCKLPIGTSERLADLAMEVTGVVEKDNQPNQIAGRKRKRNKIGTPESPITPKKKRLAQSLSELAKRASEQTKQITTMITNIHNSSIQQSNSVDPLSGAIDQFSDPKFNDTLAFPFVGFEVPTRFKVDNEANGNWLFLGRMRFKELFQTLNEVRNSRNHSALWLYGTQGYGKSHMLAALVCYLAARGERVIYIPTCRTLLQDPVSYVQAAMLFAWADDDVATSEIINLNDQEEITAFLRSQTNVIFVIDQMNALKIDNSMEEKGGQNIFKWIMSFTFGKKSVFSCSANYSTYLARSNKENQDRVLRVYGGLSRAEMDQWWKRHNHLQRGHYTKDEIEDVTGCIPLLLDKCVVGENIELKIPELRTISDKAVGFAQEIRSKFKGDSYEWNRYCQYAKACCLHTRIPDGWIQRLNLIDHRYFYHLDDDRIGRLTCGLVRDAIIDQLRQLNFPLTVTDCLASLDKFIDNNAAVGHMIEQAILTAINSKDLASVTGIGSPMDVRTLEDSSSIETNIIGKPVLYRPSKHNFEAIDGMIVLIESLETEKNTQKEQPTGNSTKGKKPTKNKTQKRKPKLLMFPLQITVEPRTHSDSHAIFFNKYAEWTDKLTKFDVVPEFIWITPEELVDKHHQASGGVPEHNERYIHIKNVNIEIWEKYEAAKATQRITAASGSAMGAQGETVEAQGEAVEAQGGAVEAQAEATQAQAKGHKEVKET</sequence>
<dbReference type="AlphaFoldDB" id="A0A0D2J305"/>
<feature type="compositionally biased region" description="Low complexity" evidence="1">
    <location>
        <begin position="735"/>
        <end position="763"/>
    </location>
</feature>
<dbReference type="OrthoDB" id="3171351at2759"/>
<dbReference type="InterPro" id="IPR027417">
    <property type="entry name" value="P-loop_NTPase"/>
</dbReference>
<dbReference type="STRING" id="1442369.A0A0D2J305"/>
<evidence type="ECO:0000256" key="1">
    <source>
        <dbReference type="SAM" id="MobiDB-lite"/>
    </source>
</evidence>
<dbReference type="RefSeq" id="XP_013277147.1">
    <property type="nucleotide sequence ID" value="XM_013421693.1"/>
</dbReference>
<accession>A0A0D2J305</accession>
<feature type="region of interest" description="Disordered" evidence="1">
    <location>
        <begin position="732"/>
        <end position="772"/>
    </location>
</feature>
<dbReference type="HOGENOM" id="CLU_024757_0_0_1"/>
<dbReference type="Proteomes" id="UP000053617">
    <property type="component" value="Unassembled WGS sequence"/>
</dbReference>
<evidence type="ECO:0000313" key="2">
    <source>
        <dbReference type="EMBL" id="KIX10011.1"/>
    </source>
</evidence>
<dbReference type="SUPFAM" id="SSF52540">
    <property type="entry name" value="P-loop containing nucleoside triphosphate hydrolases"/>
    <property type="match status" value="1"/>
</dbReference>
<feature type="compositionally biased region" description="Basic residues" evidence="1">
    <location>
        <begin position="617"/>
        <end position="628"/>
    </location>
</feature>
<feature type="region of interest" description="Disordered" evidence="1">
    <location>
        <begin position="602"/>
        <end position="628"/>
    </location>
</feature>
<dbReference type="Gene3D" id="3.40.50.300">
    <property type="entry name" value="P-loop containing nucleotide triphosphate hydrolases"/>
    <property type="match status" value="1"/>
</dbReference>
<name>A0A0D2J305_9EURO</name>
<evidence type="ECO:0000313" key="3">
    <source>
        <dbReference type="Proteomes" id="UP000053617"/>
    </source>
</evidence>
<feature type="region of interest" description="Disordered" evidence="1">
    <location>
        <begin position="90"/>
        <end position="114"/>
    </location>
</feature>
<proteinExistence type="predicted"/>
<organism evidence="2 3">
    <name type="scientific">Rhinocladiella mackenziei CBS 650.93</name>
    <dbReference type="NCBI Taxonomy" id="1442369"/>
    <lineage>
        <taxon>Eukaryota</taxon>
        <taxon>Fungi</taxon>
        <taxon>Dikarya</taxon>
        <taxon>Ascomycota</taxon>
        <taxon>Pezizomycotina</taxon>
        <taxon>Eurotiomycetes</taxon>
        <taxon>Chaetothyriomycetidae</taxon>
        <taxon>Chaetothyriales</taxon>
        <taxon>Herpotrichiellaceae</taxon>
        <taxon>Rhinocladiella</taxon>
    </lineage>
</organism>
<dbReference type="EMBL" id="KN847475">
    <property type="protein sequence ID" value="KIX10011.1"/>
    <property type="molecule type" value="Genomic_DNA"/>
</dbReference>
<dbReference type="VEuPathDB" id="FungiDB:Z518_01092"/>
<keyword evidence="3" id="KW-1185">Reference proteome</keyword>
<dbReference type="GeneID" id="25289163"/>
<reference evidence="2 3" key="1">
    <citation type="submission" date="2015-01" db="EMBL/GenBank/DDBJ databases">
        <title>The Genome Sequence of Rhinocladiella mackenzie CBS 650.93.</title>
        <authorList>
            <consortium name="The Broad Institute Genomics Platform"/>
            <person name="Cuomo C."/>
            <person name="de Hoog S."/>
            <person name="Gorbushina A."/>
            <person name="Stielow B."/>
            <person name="Teixiera M."/>
            <person name="Abouelleil A."/>
            <person name="Chapman S.B."/>
            <person name="Priest M."/>
            <person name="Young S.K."/>
            <person name="Wortman J."/>
            <person name="Nusbaum C."/>
            <person name="Birren B."/>
        </authorList>
    </citation>
    <scope>NUCLEOTIDE SEQUENCE [LARGE SCALE GENOMIC DNA]</scope>
    <source>
        <strain evidence="2 3">CBS 650.93</strain>
    </source>
</reference>